<feature type="region of interest" description="Disordered" evidence="1">
    <location>
        <begin position="158"/>
        <end position="196"/>
    </location>
</feature>
<feature type="region of interest" description="Disordered" evidence="1">
    <location>
        <begin position="255"/>
        <end position="276"/>
    </location>
</feature>
<dbReference type="EMBL" id="JBHTIH010000003">
    <property type="protein sequence ID" value="MFD0738921.1"/>
    <property type="molecule type" value="Genomic_DNA"/>
</dbReference>
<dbReference type="Proteomes" id="UP001597090">
    <property type="component" value="Unassembled WGS sequence"/>
</dbReference>
<dbReference type="RefSeq" id="WP_386811947.1">
    <property type="nucleotide sequence ID" value="NZ_JBHTIH010000003.1"/>
</dbReference>
<proteinExistence type="predicted"/>
<evidence type="ECO:0000313" key="3">
    <source>
        <dbReference type="EMBL" id="MFD0738921.1"/>
    </source>
</evidence>
<feature type="compositionally biased region" description="Low complexity" evidence="1">
    <location>
        <begin position="177"/>
        <end position="190"/>
    </location>
</feature>
<accession>A0ABW2YQ44</accession>
<dbReference type="PROSITE" id="PS51257">
    <property type="entry name" value="PROKAR_LIPOPROTEIN"/>
    <property type="match status" value="1"/>
</dbReference>
<feature type="chain" id="PRO_5046007665" evidence="2">
    <location>
        <begin position="29"/>
        <end position="276"/>
    </location>
</feature>
<feature type="signal peptide" evidence="2">
    <location>
        <begin position="1"/>
        <end position="28"/>
    </location>
</feature>
<name>A0ABW2YQ44_9GAMM</name>
<comment type="caution">
    <text evidence="3">The sequence shown here is derived from an EMBL/GenBank/DDBJ whole genome shotgun (WGS) entry which is preliminary data.</text>
</comment>
<reference evidence="4" key="1">
    <citation type="journal article" date="2019" name="Int. J. Syst. Evol. Microbiol.">
        <title>The Global Catalogue of Microorganisms (GCM) 10K type strain sequencing project: providing services to taxonomists for standard genome sequencing and annotation.</title>
        <authorList>
            <consortium name="The Broad Institute Genomics Platform"/>
            <consortium name="The Broad Institute Genome Sequencing Center for Infectious Disease"/>
            <person name="Wu L."/>
            <person name="Ma J."/>
        </authorList>
    </citation>
    <scope>NUCLEOTIDE SEQUENCE [LARGE SCALE GENOMIC DNA]</scope>
    <source>
        <strain evidence="4">CCUG 55491</strain>
    </source>
</reference>
<keyword evidence="4" id="KW-1185">Reference proteome</keyword>
<evidence type="ECO:0000313" key="4">
    <source>
        <dbReference type="Proteomes" id="UP001597090"/>
    </source>
</evidence>
<evidence type="ECO:0000256" key="2">
    <source>
        <dbReference type="SAM" id="SignalP"/>
    </source>
</evidence>
<protein>
    <submittedName>
        <fullName evidence="3">Uncharacterized protein</fullName>
    </submittedName>
</protein>
<evidence type="ECO:0000256" key="1">
    <source>
        <dbReference type="SAM" id="MobiDB-lite"/>
    </source>
</evidence>
<organism evidence="3 4">
    <name type="scientific">Lysobacter koreensis</name>
    <dbReference type="NCBI Taxonomy" id="266122"/>
    <lineage>
        <taxon>Bacteria</taxon>
        <taxon>Pseudomonadati</taxon>
        <taxon>Pseudomonadota</taxon>
        <taxon>Gammaproteobacteria</taxon>
        <taxon>Lysobacterales</taxon>
        <taxon>Lysobacteraceae</taxon>
        <taxon>Lysobacter</taxon>
    </lineage>
</organism>
<keyword evidence="2" id="KW-0732">Signal</keyword>
<sequence length="276" mass="29855">MSRTSLFSQAALLAAAFCGAAACQPASARPLVDIAVIDREHGHWLEETAHRGQYWIAGTPGHRYGVRLTNTSGQRVLVVLSVDGVNAVSGETAHPAQAGYVLEPWQSTQISGWRKSYQDVAQFVFTDLPDSYAARTGRPDHVGVIGIAVFQEARTIHHPSYPTQAPIASSGHERSANKAASPPSAAAESRAYGEATAHDEAAQGLGTGHGEREWSPVSRTGFVRASRRPAQVSELHYDDHASLVARGVLPRHPYYRDDDRPHAFPNGFVADPPPRW</sequence>
<gene>
    <name evidence="3" type="ORF">ACFQZQ_06465</name>
</gene>